<accession>A0ABU8FBI8</accession>
<name>A0ABU8FBI8_9BACI</name>
<keyword evidence="1" id="KW-0812">Transmembrane</keyword>
<comment type="caution">
    <text evidence="2">The sequence shown here is derived from an EMBL/GenBank/DDBJ whole genome shotgun (WGS) entry which is preliminary data.</text>
</comment>
<dbReference type="Proteomes" id="UP001372526">
    <property type="component" value="Unassembled WGS sequence"/>
</dbReference>
<reference evidence="2 3" key="1">
    <citation type="submission" date="2024-01" db="EMBL/GenBank/DDBJ databases">
        <title>Seven novel Bacillus-like species.</title>
        <authorList>
            <person name="Liu G."/>
        </authorList>
    </citation>
    <scope>NUCLEOTIDE SEQUENCE [LARGE SCALE GENOMIC DNA]</scope>
    <source>
        <strain evidence="2 3">FJAT-51639</strain>
    </source>
</reference>
<dbReference type="RefSeq" id="WP_336471062.1">
    <property type="nucleotide sequence ID" value="NZ_JBAWSX010000001.1"/>
</dbReference>
<dbReference type="EMBL" id="JBAWSX010000001">
    <property type="protein sequence ID" value="MEI4800041.1"/>
    <property type="molecule type" value="Genomic_DNA"/>
</dbReference>
<proteinExistence type="predicted"/>
<keyword evidence="3" id="KW-1185">Reference proteome</keyword>
<organism evidence="2 3">
    <name type="scientific">Bacillus bruguierae</name>
    <dbReference type="NCBI Taxonomy" id="3127667"/>
    <lineage>
        <taxon>Bacteria</taxon>
        <taxon>Bacillati</taxon>
        <taxon>Bacillota</taxon>
        <taxon>Bacilli</taxon>
        <taxon>Bacillales</taxon>
        <taxon>Bacillaceae</taxon>
        <taxon>Bacillus</taxon>
    </lineage>
</organism>
<gene>
    <name evidence="2" type="ORF">WAZ07_01645</name>
</gene>
<evidence type="ECO:0000313" key="3">
    <source>
        <dbReference type="Proteomes" id="UP001372526"/>
    </source>
</evidence>
<keyword evidence="1" id="KW-1133">Transmembrane helix</keyword>
<feature type="transmembrane region" description="Helical" evidence="1">
    <location>
        <begin position="30"/>
        <end position="51"/>
    </location>
</feature>
<protein>
    <submittedName>
        <fullName evidence="2">Uncharacterized protein</fullName>
    </submittedName>
</protein>
<keyword evidence="1" id="KW-0472">Membrane</keyword>
<evidence type="ECO:0000313" key="2">
    <source>
        <dbReference type="EMBL" id="MEI4800041.1"/>
    </source>
</evidence>
<sequence length="52" mass="5689">MDLLVLNLVGGLIALLIGGFLYYRNPVQKFYLLLVGIGVASIVINGIRMLLK</sequence>
<feature type="transmembrane region" description="Helical" evidence="1">
    <location>
        <begin position="6"/>
        <end position="23"/>
    </location>
</feature>
<evidence type="ECO:0000256" key="1">
    <source>
        <dbReference type="SAM" id="Phobius"/>
    </source>
</evidence>